<sequence length="316" mass="36351">MKILWVKDGKLGHEKQVEALLKEISKDTDTIITETLTKSFILEVIEFVSFGFIQTDKENLKEQNFDLIIGAGNKSFIRMANLAIICRNAKIVSILCPNYFLRSRFDHICIPIHDNHKKIDSNKKITFEGSLSSVFDIDTNPDVSMIAIGGNNKHFDFDIDSLLKQINYIVSLYPSINWHIFNSRRTPEDMNIQISKLTKSHKNIYFIDVDDSNSLDLFKKYIKEASMKLVTPDSVNMVYECLSSRGETILLNMPSKKNNKIVLNINALKKDKRVGYISTSNLSEGITTHKLEKQNKYFDVLREVEKLSYSILKRIN</sequence>
<protein>
    <submittedName>
        <fullName evidence="1">Mitochondrial fission ELM1 family protein</fullName>
    </submittedName>
</protein>
<gene>
    <name evidence="1" type="ORF">H2021_03400</name>
</gene>
<dbReference type="Proteomes" id="UP000585327">
    <property type="component" value="Unassembled WGS sequence"/>
</dbReference>
<accession>A0A838YY12</accession>
<dbReference type="InterPro" id="IPR009367">
    <property type="entry name" value="Elm1-like"/>
</dbReference>
<evidence type="ECO:0000313" key="2">
    <source>
        <dbReference type="Proteomes" id="UP000585327"/>
    </source>
</evidence>
<comment type="caution">
    <text evidence="1">The sequence shown here is derived from an EMBL/GenBank/DDBJ whole genome shotgun (WGS) entry which is preliminary data.</text>
</comment>
<reference evidence="1 2" key="1">
    <citation type="submission" date="2020-06" db="EMBL/GenBank/DDBJ databases">
        <title>Dysbiosis in marine aquaculture revealed through microbiome analysis: reverse ecology for environmental sustainability.</title>
        <authorList>
            <person name="Haro-Moreno J.M."/>
            <person name="Coutinho F.H."/>
            <person name="Zaragoza-Solas A."/>
            <person name="Picazo A."/>
            <person name="Almagro-Moreno S."/>
            <person name="Lopez-Perez M."/>
        </authorList>
    </citation>
    <scope>NUCLEOTIDE SEQUENCE [LARGE SCALE GENOMIC DNA]</scope>
    <source>
        <strain evidence="1">MCMED-G42</strain>
    </source>
</reference>
<organism evidence="1 2">
    <name type="scientific">SAR86 cluster bacterium</name>
    <dbReference type="NCBI Taxonomy" id="2030880"/>
    <lineage>
        <taxon>Bacteria</taxon>
        <taxon>Pseudomonadati</taxon>
        <taxon>Pseudomonadota</taxon>
        <taxon>Gammaproteobacteria</taxon>
        <taxon>SAR86 cluster</taxon>
    </lineage>
</organism>
<evidence type="ECO:0000313" key="1">
    <source>
        <dbReference type="EMBL" id="MBA4724245.1"/>
    </source>
</evidence>
<dbReference type="AlphaFoldDB" id="A0A838YY12"/>
<proteinExistence type="predicted"/>
<name>A0A838YY12_9GAMM</name>
<dbReference type="EMBL" id="JACETM010000035">
    <property type="protein sequence ID" value="MBA4724245.1"/>
    <property type="molecule type" value="Genomic_DNA"/>
</dbReference>
<dbReference type="Pfam" id="PF06258">
    <property type="entry name" value="Mito_fiss_Elm1"/>
    <property type="match status" value="1"/>
</dbReference>